<feature type="transmembrane region" description="Helical" evidence="2">
    <location>
        <begin position="54"/>
        <end position="75"/>
    </location>
</feature>
<dbReference type="RefSeq" id="WP_377472646.1">
    <property type="nucleotide sequence ID" value="NZ_JBHLWN010000085.1"/>
</dbReference>
<accession>A0ABV6DRD9</accession>
<evidence type="ECO:0000313" key="5">
    <source>
        <dbReference type="Proteomes" id="UP001589776"/>
    </source>
</evidence>
<dbReference type="Pfam" id="PF00174">
    <property type="entry name" value="Oxidored_molyb"/>
    <property type="match status" value="1"/>
</dbReference>
<organism evidence="4 5">
    <name type="scientific">Paenibacillus chartarius</name>
    <dbReference type="NCBI Taxonomy" id="747481"/>
    <lineage>
        <taxon>Bacteria</taxon>
        <taxon>Bacillati</taxon>
        <taxon>Bacillota</taxon>
        <taxon>Bacilli</taxon>
        <taxon>Bacillales</taxon>
        <taxon>Paenibacillaceae</taxon>
        <taxon>Paenibacillus</taxon>
    </lineage>
</organism>
<keyword evidence="2" id="KW-0812">Transmembrane</keyword>
<sequence>MQVNYVREKWFNEPLGKRLRKLHAWNAWSLLALTVTGLLLLVPELRGMLGEGRVWIKQLHIVVGIVSAGLLLAYVPLLRKHWRQIRGRAGQRANLLFVLALLIGWCVSGIVLWQLRSLPAQWSSAALFWHDALTWVGVPYALYHSVSRSRWVKRASRGASVGKAAGASVRDASDVGAAAGYVSTTGAASAAGSGGADGAVSAAGVAGAAGAGAAPAAPAAAGASAPRAQPHAPAAGPAPAQPAAPAAQKPAAAAGQPPSPARAAADAALARLAQTRLSRGAFLRGAAGLALLLLAGPPFYRWLKGALGGSGVSLQQLAATNGGADGGAGMLPAPTPLPDSMPPKGGGLSGNFRIYTVTDFPSFTADNWQFAISGLVEEPALYNWEQFLKLPRHVQVCDFHCVTGWSVYNITYEGILLKDLLALVKPKIQAKYVKLYSGDGVYTDALSLEQAGMDDVMVAVLMDGQPIPQKLGGPVRLIVPQMYAYKSVKWLNGIELIDKEHLGYWEVRGYDNDAWVNGKRT</sequence>
<feature type="transmembrane region" description="Helical" evidence="2">
    <location>
        <begin position="24"/>
        <end position="42"/>
    </location>
</feature>
<dbReference type="PANTHER" id="PTHR43032:SF4">
    <property type="entry name" value="OXIDOREDUCTASE MOLYBDOPTERIN-BINDING DOMAIN-CONTAINING PROTEIN"/>
    <property type="match status" value="1"/>
</dbReference>
<dbReference type="EMBL" id="JBHLWN010000085">
    <property type="protein sequence ID" value="MFC0215200.1"/>
    <property type="molecule type" value="Genomic_DNA"/>
</dbReference>
<dbReference type="PANTHER" id="PTHR43032">
    <property type="entry name" value="PROTEIN-METHIONINE-SULFOXIDE REDUCTASE"/>
    <property type="match status" value="1"/>
</dbReference>
<keyword evidence="2" id="KW-0472">Membrane</keyword>
<reference evidence="4 5" key="1">
    <citation type="submission" date="2024-09" db="EMBL/GenBank/DDBJ databases">
        <authorList>
            <person name="Sun Q."/>
            <person name="Mori K."/>
        </authorList>
    </citation>
    <scope>NUCLEOTIDE SEQUENCE [LARGE SCALE GENOMIC DNA]</scope>
    <source>
        <strain evidence="4 5">CCM 7759</strain>
    </source>
</reference>
<feature type="domain" description="Oxidoreductase molybdopterin-binding" evidence="3">
    <location>
        <begin position="360"/>
        <end position="505"/>
    </location>
</feature>
<gene>
    <name evidence="4" type="ORF">ACFFK0_22670</name>
</gene>
<comment type="caution">
    <text evidence="4">The sequence shown here is derived from an EMBL/GenBank/DDBJ whole genome shotgun (WGS) entry which is preliminary data.</text>
</comment>
<evidence type="ECO:0000259" key="3">
    <source>
        <dbReference type="Pfam" id="PF00174"/>
    </source>
</evidence>
<evidence type="ECO:0000256" key="2">
    <source>
        <dbReference type="SAM" id="Phobius"/>
    </source>
</evidence>
<evidence type="ECO:0000256" key="1">
    <source>
        <dbReference type="SAM" id="MobiDB-lite"/>
    </source>
</evidence>
<proteinExistence type="predicted"/>
<dbReference type="InterPro" id="IPR036374">
    <property type="entry name" value="OxRdtase_Mopterin-bd_sf"/>
</dbReference>
<evidence type="ECO:0000313" key="4">
    <source>
        <dbReference type="EMBL" id="MFC0215200.1"/>
    </source>
</evidence>
<feature type="transmembrane region" description="Helical" evidence="2">
    <location>
        <begin position="281"/>
        <end position="300"/>
    </location>
</feature>
<feature type="transmembrane region" description="Helical" evidence="2">
    <location>
        <begin position="95"/>
        <end position="115"/>
    </location>
</feature>
<dbReference type="Proteomes" id="UP001589776">
    <property type="component" value="Unassembled WGS sequence"/>
</dbReference>
<keyword evidence="2" id="KW-1133">Transmembrane helix</keyword>
<dbReference type="InterPro" id="IPR000572">
    <property type="entry name" value="OxRdtase_Mopterin-bd_dom"/>
</dbReference>
<dbReference type="Gene3D" id="3.90.420.10">
    <property type="entry name" value="Oxidoreductase, molybdopterin-binding domain"/>
    <property type="match status" value="1"/>
</dbReference>
<protein>
    <submittedName>
        <fullName evidence="4">Molybdopterin-dependent oxidoreductase</fullName>
    </submittedName>
</protein>
<dbReference type="SUPFAM" id="SSF81342">
    <property type="entry name" value="Transmembrane di-heme cytochromes"/>
    <property type="match status" value="1"/>
</dbReference>
<dbReference type="InterPro" id="IPR016174">
    <property type="entry name" value="Di-haem_cyt_TM"/>
</dbReference>
<name>A0ABV6DRD9_9BACL</name>
<feature type="region of interest" description="Disordered" evidence="1">
    <location>
        <begin position="222"/>
        <end position="262"/>
    </location>
</feature>
<dbReference type="SUPFAM" id="SSF56524">
    <property type="entry name" value="Oxidoreductase molybdopterin-binding domain"/>
    <property type="match status" value="1"/>
</dbReference>
<feature type="transmembrane region" description="Helical" evidence="2">
    <location>
        <begin position="127"/>
        <end position="146"/>
    </location>
</feature>
<keyword evidence="5" id="KW-1185">Reference proteome</keyword>